<accession>A0A371EUD9</accession>
<dbReference type="OrthoDB" id="203097at2759"/>
<dbReference type="EMBL" id="QJKJ01012018">
    <property type="protein sequence ID" value="RDX69651.1"/>
    <property type="molecule type" value="Genomic_DNA"/>
</dbReference>
<reference evidence="2" key="1">
    <citation type="submission" date="2018-05" db="EMBL/GenBank/DDBJ databases">
        <title>Draft genome of Mucuna pruriens seed.</title>
        <authorList>
            <person name="Nnadi N.E."/>
            <person name="Vos R."/>
            <person name="Hasami M.H."/>
            <person name="Devisetty U.K."/>
            <person name="Aguiy J.C."/>
        </authorList>
    </citation>
    <scope>NUCLEOTIDE SEQUENCE [LARGE SCALE GENOMIC DNA]</scope>
    <source>
        <strain evidence="2">JCA_2017</strain>
    </source>
</reference>
<dbReference type="GO" id="GO:0016020">
    <property type="term" value="C:membrane"/>
    <property type="evidence" value="ECO:0007669"/>
    <property type="project" value="UniProtKB-SubCell"/>
</dbReference>
<dbReference type="AlphaFoldDB" id="A0A371EUD9"/>
<comment type="subcellular location">
    <subcellularLocation>
        <location evidence="1">Membrane</location>
        <topology evidence="1">Multi-pass membrane protein</topology>
    </subcellularLocation>
</comment>
<dbReference type="InterPro" id="IPR004710">
    <property type="entry name" value="Bilac:Na_transpt"/>
</dbReference>
<gene>
    <name evidence="2" type="primary">BASS1</name>
    <name evidence="2" type="ORF">CR513_51203</name>
</gene>
<name>A0A371EUD9_MUCPR</name>
<dbReference type="Proteomes" id="UP000257109">
    <property type="component" value="Unassembled WGS sequence"/>
</dbReference>
<proteinExistence type="predicted"/>
<evidence type="ECO:0000256" key="1">
    <source>
        <dbReference type="ARBA" id="ARBA00004141"/>
    </source>
</evidence>
<dbReference type="PANTHER" id="PTHR10361">
    <property type="entry name" value="SODIUM-BILE ACID COTRANSPORTER"/>
    <property type="match status" value="1"/>
</dbReference>
<protein>
    <submittedName>
        <fullName evidence="2">Sodium/metabolite cotransporter BASS1, chloroplastic</fullName>
    </submittedName>
</protein>
<organism evidence="2 3">
    <name type="scientific">Mucuna pruriens</name>
    <name type="common">Velvet bean</name>
    <name type="synonym">Dolichos pruriens</name>
    <dbReference type="NCBI Taxonomy" id="157652"/>
    <lineage>
        <taxon>Eukaryota</taxon>
        <taxon>Viridiplantae</taxon>
        <taxon>Streptophyta</taxon>
        <taxon>Embryophyta</taxon>
        <taxon>Tracheophyta</taxon>
        <taxon>Spermatophyta</taxon>
        <taxon>Magnoliopsida</taxon>
        <taxon>eudicotyledons</taxon>
        <taxon>Gunneridae</taxon>
        <taxon>Pentapetalae</taxon>
        <taxon>rosids</taxon>
        <taxon>fabids</taxon>
        <taxon>Fabales</taxon>
        <taxon>Fabaceae</taxon>
        <taxon>Papilionoideae</taxon>
        <taxon>50 kb inversion clade</taxon>
        <taxon>NPAAA clade</taxon>
        <taxon>indigoferoid/millettioid clade</taxon>
        <taxon>Phaseoleae</taxon>
        <taxon>Mucuna</taxon>
    </lineage>
</organism>
<dbReference type="PANTHER" id="PTHR10361:SF28">
    <property type="entry name" value="P3 PROTEIN-RELATED"/>
    <property type="match status" value="1"/>
</dbReference>
<dbReference type="InterPro" id="IPR038770">
    <property type="entry name" value="Na+/solute_symporter_sf"/>
</dbReference>
<feature type="non-terminal residue" evidence="2">
    <location>
        <position position="1"/>
    </location>
</feature>
<evidence type="ECO:0000313" key="3">
    <source>
        <dbReference type="Proteomes" id="UP000257109"/>
    </source>
</evidence>
<dbReference type="Gene3D" id="1.20.1530.20">
    <property type="match status" value="1"/>
</dbReference>
<sequence>MQASIACSPYVFKLVTVQSPTNFVPTILPLKPDHFTFTRTKSTSRIKLRCNSQSQPLLNLCTPKSPRNRSSNVGPLRCDISSNRYNANEGRSVGEWVVVAGEVLSTAFPLWVSIGCVLGLMKPNYFNWVSPKMSITGLNIIMLGMGMTLTLDDLREALAMPKQVLSGFALQYSKQHKKI</sequence>
<comment type="caution">
    <text evidence="2">The sequence shown here is derived from an EMBL/GenBank/DDBJ whole genome shotgun (WGS) entry which is preliminary data.</text>
</comment>
<evidence type="ECO:0000313" key="2">
    <source>
        <dbReference type="EMBL" id="RDX69651.1"/>
    </source>
</evidence>
<keyword evidence="3" id="KW-1185">Reference proteome</keyword>